<dbReference type="Proteomes" id="UP000267096">
    <property type="component" value="Unassembled WGS sequence"/>
</dbReference>
<reference evidence="3 4" key="2">
    <citation type="submission" date="2018-11" db="EMBL/GenBank/DDBJ databases">
        <authorList>
            <consortium name="Pathogen Informatics"/>
        </authorList>
    </citation>
    <scope>NUCLEOTIDE SEQUENCE [LARGE SCALE GENOMIC DNA]</scope>
</reference>
<dbReference type="WBParaSite" id="ASIM_0000473401-mRNA-1">
    <property type="protein sequence ID" value="ASIM_0000473401-mRNA-1"/>
    <property type="gene ID" value="ASIM_0000473401"/>
</dbReference>
<dbReference type="Pfam" id="PF00075">
    <property type="entry name" value="RNase_H"/>
    <property type="match status" value="1"/>
</dbReference>
<reference evidence="5" key="1">
    <citation type="submission" date="2017-02" db="UniProtKB">
        <authorList>
            <consortium name="WormBaseParasite"/>
        </authorList>
    </citation>
    <scope>IDENTIFICATION</scope>
</reference>
<feature type="compositionally biased region" description="Low complexity" evidence="1">
    <location>
        <begin position="39"/>
        <end position="56"/>
    </location>
</feature>
<feature type="region of interest" description="Disordered" evidence="1">
    <location>
        <begin position="24"/>
        <end position="56"/>
    </location>
</feature>
<feature type="compositionally biased region" description="Basic and acidic residues" evidence="1">
    <location>
        <begin position="27"/>
        <end position="36"/>
    </location>
</feature>
<dbReference type="EMBL" id="UYRR01008022">
    <property type="protein sequence ID" value="VDK24043.1"/>
    <property type="molecule type" value="Genomic_DNA"/>
</dbReference>
<gene>
    <name evidence="3" type="ORF">ASIM_LOCUS4546</name>
</gene>
<protein>
    <submittedName>
        <fullName evidence="5">RNase H domain-containing protein</fullName>
    </submittedName>
</protein>
<organism evidence="5">
    <name type="scientific">Anisakis simplex</name>
    <name type="common">Herring worm</name>
    <dbReference type="NCBI Taxonomy" id="6269"/>
    <lineage>
        <taxon>Eukaryota</taxon>
        <taxon>Metazoa</taxon>
        <taxon>Ecdysozoa</taxon>
        <taxon>Nematoda</taxon>
        <taxon>Chromadorea</taxon>
        <taxon>Rhabditida</taxon>
        <taxon>Spirurina</taxon>
        <taxon>Ascaridomorpha</taxon>
        <taxon>Ascaridoidea</taxon>
        <taxon>Anisakidae</taxon>
        <taxon>Anisakis</taxon>
        <taxon>Anisakis simplex complex</taxon>
    </lineage>
</organism>
<keyword evidence="4" id="KW-1185">Reference proteome</keyword>
<evidence type="ECO:0000259" key="2">
    <source>
        <dbReference type="PROSITE" id="PS50879"/>
    </source>
</evidence>
<evidence type="ECO:0000256" key="1">
    <source>
        <dbReference type="SAM" id="MobiDB-lite"/>
    </source>
</evidence>
<dbReference type="GO" id="GO:0003676">
    <property type="term" value="F:nucleic acid binding"/>
    <property type="evidence" value="ECO:0007669"/>
    <property type="project" value="InterPro"/>
</dbReference>
<dbReference type="GO" id="GO:0004523">
    <property type="term" value="F:RNA-DNA hybrid ribonuclease activity"/>
    <property type="evidence" value="ECO:0007669"/>
    <property type="project" value="InterPro"/>
</dbReference>
<dbReference type="PROSITE" id="PS50879">
    <property type="entry name" value="RNASE_H_1"/>
    <property type="match status" value="1"/>
</dbReference>
<dbReference type="AlphaFoldDB" id="A0A0M3JAW1"/>
<evidence type="ECO:0000313" key="4">
    <source>
        <dbReference type="Proteomes" id="UP000267096"/>
    </source>
</evidence>
<dbReference type="InterPro" id="IPR002156">
    <property type="entry name" value="RNaseH_domain"/>
</dbReference>
<feature type="domain" description="RNase H type-1" evidence="2">
    <location>
        <begin position="59"/>
        <end position="174"/>
    </location>
</feature>
<dbReference type="Gene3D" id="3.30.420.10">
    <property type="entry name" value="Ribonuclease H-like superfamily/Ribonuclease H"/>
    <property type="match status" value="1"/>
</dbReference>
<dbReference type="InterPro" id="IPR012337">
    <property type="entry name" value="RNaseH-like_sf"/>
</dbReference>
<proteinExistence type="predicted"/>
<dbReference type="SUPFAM" id="SSF53098">
    <property type="entry name" value="Ribonuclease H-like"/>
    <property type="match status" value="1"/>
</dbReference>
<name>A0A0M3JAW1_ANISI</name>
<sequence length="174" mass="19908">MIEAKVEHFPKNRPDVGNWVLAKLKPKKTDEQRDDIQWATSETASSSSSTPSNSNSIDPQNCMVVYTCGAYRDTDLRGESFTRAGLGVYCPENPENNISRRLSMFPVTLFRSQLQAIIVALEQAVDMKYESVIIRTDSRVFLKYIMRQWKKADGAFVKNYSQYLRIIDLASRIK</sequence>
<dbReference type="OrthoDB" id="407198at2759"/>
<evidence type="ECO:0000313" key="5">
    <source>
        <dbReference type="WBParaSite" id="ASIM_0000473401-mRNA-1"/>
    </source>
</evidence>
<accession>A0A0M3JAW1</accession>
<evidence type="ECO:0000313" key="3">
    <source>
        <dbReference type="EMBL" id="VDK24043.1"/>
    </source>
</evidence>
<dbReference type="InterPro" id="IPR036397">
    <property type="entry name" value="RNaseH_sf"/>
</dbReference>